<proteinExistence type="predicted"/>
<accession>I0WUH2</accession>
<dbReference type="Proteomes" id="UP000006447">
    <property type="component" value="Unassembled WGS sequence"/>
</dbReference>
<organism evidence="1 2">
    <name type="scientific">Rhodococcus opacus RKJ300 = JCM 13270</name>
    <dbReference type="NCBI Taxonomy" id="1165867"/>
    <lineage>
        <taxon>Bacteria</taxon>
        <taxon>Bacillati</taxon>
        <taxon>Actinomycetota</taxon>
        <taxon>Actinomycetes</taxon>
        <taxon>Mycobacteriales</taxon>
        <taxon>Nocardiaceae</taxon>
        <taxon>Rhodococcus</taxon>
    </lineage>
</organism>
<gene>
    <name evidence="1" type="ORF">W59_10259</name>
</gene>
<dbReference type="EMBL" id="AJJH01000043">
    <property type="protein sequence ID" value="EID80038.1"/>
    <property type="molecule type" value="Genomic_DNA"/>
</dbReference>
<evidence type="ECO:0000313" key="1">
    <source>
        <dbReference type="EMBL" id="EID80038.1"/>
    </source>
</evidence>
<name>I0WUH2_RHOOP</name>
<dbReference type="InterPro" id="IPR009241">
    <property type="entry name" value="HigB-like"/>
</dbReference>
<reference evidence="1 2" key="1">
    <citation type="journal article" date="2012" name="J. Bacteriol.">
        <title>Draft genome sequence of the nitrophenol-degrading actinomycete Rhodococcus imtechensis RKJ300.</title>
        <authorList>
            <person name="Vikram S."/>
            <person name="Kumar S."/>
            <person name="Subramanian S."/>
            <person name="Raghava G.P."/>
        </authorList>
    </citation>
    <scope>NUCLEOTIDE SEQUENCE [LARGE SCALE GENOMIC DNA]</scope>
    <source>
        <strain evidence="1 2">RKJ300</strain>
    </source>
</reference>
<sequence>MAKFADRVVVLHCFQKKSQKTSAADVATAKKRYQQVIADDGKGEQ</sequence>
<dbReference type="AlphaFoldDB" id="I0WUH2"/>
<evidence type="ECO:0008006" key="3">
    <source>
        <dbReference type="Google" id="ProtNLM"/>
    </source>
</evidence>
<dbReference type="Pfam" id="PF05973">
    <property type="entry name" value="Gp49"/>
    <property type="match status" value="1"/>
</dbReference>
<comment type="caution">
    <text evidence="1">The sequence shown here is derived from an EMBL/GenBank/DDBJ whole genome shotgun (WGS) entry which is preliminary data.</text>
</comment>
<dbReference type="PATRIC" id="fig|1165867.3.peg.2084"/>
<evidence type="ECO:0000313" key="2">
    <source>
        <dbReference type="Proteomes" id="UP000006447"/>
    </source>
</evidence>
<protein>
    <recommendedName>
        <fullName evidence="3">Phage-related protein</fullName>
    </recommendedName>
</protein>